<keyword evidence="3" id="KW-0378">Hydrolase</keyword>
<dbReference type="Pfam" id="PF20469">
    <property type="entry name" value="OLD-like_TOPRIM"/>
    <property type="match status" value="1"/>
</dbReference>
<dbReference type="STRING" id="168276.SAMN05444580_101247"/>
<gene>
    <name evidence="3" type="ORF">SAMN05444580_101247</name>
</gene>
<feature type="domain" description="OLD protein-like TOPRIM" evidence="2">
    <location>
        <begin position="387"/>
        <end position="452"/>
    </location>
</feature>
<reference evidence="3 4" key="1">
    <citation type="submission" date="2016-10" db="EMBL/GenBank/DDBJ databases">
        <authorList>
            <person name="de Groot N.N."/>
        </authorList>
    </citation>
    <scope>NUCLEOTIDE SEQUENCE [LARGE SCALE GENOMIC DNA]</scope>
    <source>
        <strain evidence="3 4">JCM 11308</strain>
    </source>
</reference>
<dbReference type="GO" id="GO:0005524">
    <property type="term" value="F:ATP binding"/>
    <property type="evidence" value="ECO:0007669"/>
    <property type="project" value="InterPro"/>
</dbReference>
<dbReference type="GO" id="GO:0016887">
    <property type="term" value="F:ATP hydrolysis activity"/>
    <property type="evidence" value="ECO:0007669"/>
    <property type="project" value="InterPro"/>
</dbReference>
<feature type="domain" description="ATPase AAA-type core" evidence="1">
    <location>
        <begin position="236"/>
        <end position="324"/>
    </location>
</feature>
<dbReference type="PANTHER" id="PTHR43581">
    <property type="entry name" value="ATP/GTP PHOSPHATASE"/>
    <property type="match status" value="1"/>
</dbReference>
<protein>
    <submittedName>
        <fullName evidence="3">Putative ATP-dependent endonuclease of the OLD family</fullName>
    </submittedName>
</protein>
<sequence length="580" mass="63482">MSPRIERLWVRNLRSVGDDWVTVDFPETGTLVLLGENNAGKSNITRALDILFGDMWPASRRLEEHDFHGRDSDGIAVRVGAHVSGIPCPYCGGEVSSFKWEHDQSSPAAGGDPVTYSFACSADYCQRTFVKKEMRTALSASVLDADRRLDYQLSYASKFTMLSKLMHRFHERLMDDPARKDQLADLFLQLVGEFGGVPEFAKFKEILASTAADFGQNLSYRLDIDFSAYDPSNFFRSLRVHPTLADEVRNFDELGTGQSQVLALAFAYAYAMAYGQSDGTILVIDEPEANLHPLAQRWLATRLGALTAPGLQVVITTHSPHFVDLARPENLVMVSKDADGATRVVQRSRDDLRDYLVEHGADADRTQPDSIGGFYAASATTEIVSGLFSRRCVLVEGITEALALPELLRARGLDVLREGIAIVSVEGIGNIAKWHRLYTALGIECYCMFDTDSDKKGNNAANLAGKRRDIMSALGLPRDLGESENLSTDPIAVASSHATLAPNFEGAAERLFGDRWVTLHSEAAAVVGESKPLRARYAAQRLSAEGYPAEATEALDALIEAIRGDLATPDTQDCEPPPTS</sequence>
<dbReference type="InterPro" id="IPR051396">
    <property type="entry name" value="Bact_Antivir_Def_Nuclease"/>
</dbReference>
<evidence type="ECO:0000259" key="2">
    <source>
        <dbReference type="Pfam" id="PF20469"/>
    </source>
</evidence>
<dbReference type="InterPro" id="IPR034139">
    <property type="entry name" value="TOPRIM_OLD"/>
</dbReference>
<dbReference type="Gene3D" id="3.40.50.300">
    <property type="entry name" value="P-loop containing nucleotide triphosphate hydrolases"/>
    <property type="match status" value="1"/>
</dbReference>
<dbReference type="InterPro" id="IPR003959">
    <property type="entry name" value="ATPase_AAA_core"/>
</dbReference>
<dbReference type="SUPFAM" id="SSF52540">
    <property type="entry name" value="P-loop containing nucleoside triphosphate hydrolases"/>
    <property type="match status" value="1"/>
</dbReference>
<dbReference type="Proteomes" id="UP000199417">
    <property type="component" value="Unassembled WGS sequence"/>
</dbReference>
<proteinExistence type="predicted"/>
<name>A0A1G6MPA3_9NOCA</name>
<dbReference type="InterPro" id="IPR027417">
    <property type="entry name" value="P-loop_NTPase"/>
</dbReference>
<dbReference type="AlphaFoldDB" id="A0A1G6MPA3"/>
<dbReference type="EMBL" id="FNAB01000001">
    <property type="protein sequence ID" value="SDC57057.1"/>
    <property type="molecule type" value="Genomic_DNA"/>
</dbReference>
<keyword evidence="3" id="KW-0540">Nuclease</keyword>
<dbReference type="PANTHER" id="PTHR43581:SF4">
    <property type="entry name" value="ATP_GTP PHOSPHATASE"/>
    <property type="match status" value="1"/>
</dbReference>
<keyword evidence="4" id="KW-1185">Reference proteome</keyword>
<dbReference type="GO" id="GO:0004519">
    <property type="term" value="F:endonuclease activity"/>
    <property type="evidence" value="ECO:0007669"/>
    <property type="project" value="UniProtKB-KW"/>
</dbReference>
<dbReference type="CDD" id="cd00267">
    <property type="entry name" value="ABC_ATPase"/>
    <property type="match status" value="1"/>
</dbReference>
<keyword evidence="3" id="KW-0255">Endonuclease</keyword>
<organism evidence="3 4">
    <name type="scientific">Rhodococcus tukisamuensis</name>
    <dbReference type="NCBI Taxonomy" id="168276"/>
    <lineage>
        <taxon>Bacteria</taxon>
        <taxon>Bacillati</taxon>
        <taxon>Actinomycetota</taxon>
        <taxon>Actinomycetes</taxon>
        <taxon>Mycobacteriales</taxon>
        <taxon>Nocardiaceae</taxon>
        <taxon>Rhodococcus</taxon>
    </lineage>
</organism>
<evidence type="ECO:0000313" key="4">
    <source>
        <dbReference type="Proteomes" id="UP000199417"/>
    </source>
</evidence>
<evidence type="ECO:0000313" key="3">
    <source>
        <dbReference type="EMBL" id="SDC57057.1"/>
    </source>
</evidence>
<dbReference type="Pfam" id="PF13304">
    <property type="entry name" value="AAA_21"/>
    <property type="match status" value="1"/>
</dbReference>
<accession>A0A1G6MPA3</accession>
<dbReference type="CDD" id="cd01026">
    <property type="entry name" value="TOPRIM_OLD"/>
    <property type="match status" value="1"/>
</dbReference>
<evidence type="ECO:0000259" key="1">
    <source>
        <dbReference type="Pfam" id="PF13304"/>
    </source>
</evidence>